<keyword evidence="3" id="KW-0274">FAD</keyword>
<sequence>MASSSKRVAVIGAGISGIATAAHLKKEGIEVTVFERSNAAGGIWLYDERKPLEPVYTPVPVSQTGSSYIESSTTDAERLKHAPPGPCYIGLKNNVSTRLLETTLNRFPAGTEDFVSHGVLKDYIQNTAIVAGVHESTIYNTEVKKVSKSGNLWTVDTTTLAINKEGVTSQTSDATSFDAVVVASGHYHAPKVPNTSGLADWKRRWPDRVQHSKSYRSPTEYQGKNFLLVGGSVSSTDIARELGPFASRIYQSQRHGAFDLPAGLLPDNGYRVDEVISYDVPTAEEYSPLIASAAIPATVTLKSGQKLCDIHHVILCTGYHLTLPFLPQLHSDATPAESADEHVLVTDGTQFHNLHKDIFYISDPSLAFVGVPFFTATFTLFEFQAMAVAKVFSGQARLPSEKAMRAEYYRRLKTKGHGKAFHSLRDREAEYVNELLAWVNHDLEEAGRQKLLGHSEQWHIAREAQVQRMKSLLGTESHERSFQITCQ</sequence>
<protein>
    <recommendedName>
        <fullName evidence="8">FAD dependent oxidoreductase domain-containing protein</fullName>
    </recommendedName>
</protein>
<evidence type="ECO:0000256" key="4">
    <source>
        <dbReference type="ARBA" id="ARBA00022857"/>
    </source>
</evidence>
<dbReference type="PIRSF" id="PIRSF000332">
    <property type="entry name" value="FMO"/>
    <property type="match status" value="1"/>
</dbReference>
<dbReference type="InterPro" id="IPR050346">
    <property type="entry name" value="FMO-like"/>
</dbReference>
<comment type="similarity">
    <text evidence="1">Belongs to the FMO family.</text>
</comment>
<dbReference type="Pfam" id="PF13450">
    <property type="entry name" value="NAD_binding_8"/>
    <property type="match status" value="1"/>
</dbReference>
<dbReference type="EMBL" id="CP069040">
    <property type="protein sequence ID" value="QRD05317.1"/>
    <property type="molecule type" value="Genomic_DNA"/>
</dbReference>
<dbReference type="GO" id="GO:0004499">
    <property type="term" value="F:N,N-dimethylaniline monooxygenase activity"/>
    <property type="evidence" value="ECO:0007669"/>
    <property type="project" value="InterPro"/>
</dbReference>
<dbReference type="AlphaFoldDB" id="A0A7U2I8R0"/>
<evidence type="ECO:0008006" key="8">
    <source>
        <dbReference type="Google" id="ProtNLM"/>
    </source>
</evidence>
<proteinExistence type="inferred from homology"/>
<name>A0A7U2I8R0_PHANO</name>
<accession>A0A7U2I8R0</accession>
<keyword evidence="7" id="KW-1185">Reference proteome</keyword>
<organism evidence="6 7">
    <name type="scientific">Phaeosphaeria nodorum (strain SN15 / ATCC MYA-4574 / FGSC 10173)</name>
    <name type="common">Glume blotch fungus</name>
    <name type="synonym">Parastagonospora nodorum</name>
    <dbReference type="NCBI Taxonomy" id="321614"/>
    <lineage>
        <taxon>Eukaryota</taxon>
        <taxon>Fungi</taxon>
        <taxon>Dikarya</taxon>
        <taxon>Ascomycota</taxon>
        <taxon>Pezizomycotina</taxon>
        <taxon>Dothideomycetes</taxon>
        <taxon>Pleosporomycetidae</taxon>
        <taxon>Pleosporales</taxon>
        <taxon>Pleosporineae</taxon>
        <taxon>Phaeosphaeriaceae</taxon>
        <taxon>Parastagonospora</taxon>
    </lineage>
</organism>
<dbReference type="Gene3D" id="3.50.50.60">
    <property type="entry name" value="FAD/NAD(P)-binding domain"/>
    <property type="match status" value="2"/>
</dbReference>
<dbReference type="Pfam" id="PF00743">
    <property type="entry name" value="FMO-like"/>
    <property type="match status" value="1"/>
</dbReference>
<dbReference type="PRINTS" id="PR00419">
    <property type="entry name" value="ADXRDTASE"/>
</dbReference>
<reference evidence="7" key="1">
    <citation type="journal article" date="2021" name="BMC Genomics">
        <title>Chromosome-level genome assembly and manually-curated proteome of model necrotroph Parastagonospora nodorum Sn15 reveals a genome-wide trove of candidate effector homologs, and redundancy of virulence-related functions within an accessory chromosome.</title>
        <authorList>
            <person name="Bertazzoni S."/>
            <person name="Jones D.A.B."/>
            <person name="Phan H.T."/>
            <person name="Tan K.-C."/>
            <person name="Hane J.K."/>
        </authorList>
    </citation>
    <scope>NUCLEOTIDE SEQUENCE [LARGE SCALE GENOMIC DNA]</scope>
    <source>
        <strain evidence="7">SN15 / ATCC MYA-4574 / FGSC 10173)</strain>
    </source>
</reference>
<dbReference type="VEuPathDB" id="FungiDB:JI435_112130"/>
<evidence type="ECO:0000313" key="7">
    <source>
        <dbReference type="Proteomes" id="UP000663193"/>
    </source>
</evidence>
<dbReference type="OrthoDB" id="66881at2759"/>
<keyword evidence="2" id="KW-0285">Flavoprotein</keyword>
<gene>
    <name evidence="6" type="ORF">JI435_112130</name>
</gene>
<dbReference type="InterPro" id="IPR036188">
    <property type="entry name" value="FAD/NAD-bd_sf"/>
</dbReference>
<evidence type="ECO:0000256" key="2">
    <source>
        <dbReference type="ARBA" id="ARBA00022630"/>
    </source>
</evidence>
<evidence type="ECO:0000256" key="3">
    <source>
        <dbReference type="ARBA" id="ARBA00022827"/>
    </source>
</evidence>
<evidence type="ECO:0000256" key="5">
    <source>
        <dbReference type="ARBA" id="ARBA00023002"/>
    </source>
</evidence>
<keyword evidence="5" id="KW-0560">Oxidoreductase</keyword>
<keyword evidence="4" id="KW-0521">NADP</keyword>
<evidence type="ECO:0000313" key="6">
    <source>
        <dbReference type="EMBL" id="QRD05317.1"/>
    </source>
</evidence>
<dbReference type="InterPro" id="IPR020946">
    <property type="entry name" value="Flavin_mOase-like"/>
</dbReference>
<dbReference type="SUPFAM" id="SSF51905">
    <property type="entry name" value="FAD/NAD(P)-binding domain"/>
    <property type="match status" value="2"/>
</dbReference>
<dbReference type="Proteomes" id="UP000663193">
    <property type="component" value="Chromosome 18"/>
</dbReference>
<dbReference type="PANTHER" id="PTHR23023">
    <property type="entry name" value="DIMETHYLANILINE MONOOXYGENASE"/>
    <property type="match status" value="1"/>
</dbReference>
<dbReference type="GO" id="GO:0050661">
    <property type="term" value="F:NADP binding"/>
    <property type="evidence" value="ECO:0007669"/>
    <property type="project" value="InterPro"/>
</dbReference>
<evidence type="ECO:0000256" key="1">
    <source>
        <dbReference type="ARBA" id="ARBA00009183"/>
    </source>
</evidence>
<dbReference type="GO" id="GO:0050660">
    <property type="term" value="F:flavin adenine dinucleotide binding"/>
    <property type="evidence" value="ECO:0007669"/>
    <property type="project" value="InterPro"/>
</dbReference>
<dbReference type="InterPro" id="IPR000960">
    <property type="entry name" value="Flavin_mOase"/>
</dbReference>